<feature type="signal peptide" evidence="2">
    <location>
        <begin position="1"/>
        <end position="18"/>
    </location>
</feature>
<evidence type="ECO:0000256" key="1">
    <source>
        <dbReference type="SAM" id="MobiDB-lite"/>
    </source>
</evidence>
<name>A0AAV7X032_9NEOP</name>
<accession>A0AAV7X032</accession>
<feature type="compositionally biased region" description="Polar residues" evidence="1">
    <location>
        <begin position="159"/>
        <end position="168"/>
    </location>
</feature>
<keyword evidence="2" id="KW-0732">Signal</keyword>
<evidence type="ECO:0000313" key="3">
    <source>
        <dbReference type="EMBL" id="KAJ1519250.1"/>
    </source>
</evidence>
<protein>
    <submittedName>
        <fullName evidence="3">Uncharacterized protein</fullName>
    </submittedName>
</protein>
<organism evidence="3 4">
    <name type="scientific">Megalurothrips usitatus</name>
    <name type="common">bean blossom thrips</name>
    <dbReference type="NCBI Taxonomy" id="439358"/>
    <lineage>
        <taxon>Eukaryota</taxon>
        <taxon>Metazoa</taxon>
        <taxon>Ecdysozoa</taxon>
        <taxon>Arthropoda</taxon>
        <taxon>Hexapoda</taxon>
        <taxon>Insecta</taxon>
        <taxon>Pterygota</taxon>
        <taxon>Neoptera</taxon>
        <taxon>Paraneoptera</taxon>
        <taxon>Thysanoptera</taxon>
        <taxon>Terebrantia</taxon>
        <taxon>Thripoidea</taxon>
        <taxon>Thripidae</taxon>
        <taxon>Megalurothrips</taxon>
    </lineage>
</organism>
<evidence type="ECO:0000313" key="4">
    <source>
        <dbReference type="Proteomes" id="UP001075354"/>
    </source>
</evidence>
<reference evidence="3" key="1">
    <citation type="submission" date="2022-12" db="EMBL/GenBank/DDBJ databases">
        <title>Chromosome-level genome assembly of the bean flower thrips Megalurothrips usitatus.</title>
        <authorList>
            <person name="Ma L."/>
            <person name="Liu Q."/>
            <person name="Li H."/>
            <person name="Cai W."/>
        </authorList>
    </citation>
    <scope>NUCLEOTIDE SEQUENCE</scope>
    <source>
        <strain evidence="3">Cailab_2022a</strain>
    </source>
</reference>
<dbReference type="Proteomes" id="UP001075354">
    <property type="component" value="Chromosome 16"/>
</dbReference>
<dbReference type="AlphaFoldDB" id="A0AAV7X032"/>
<evidence type="ECO:0000256" key="2">
    <source>
        <dbReference type="SAM" id="SignalP"/>
    </source>
</evidence>
<keyword evidence="4" id="KW-1185">Reference proteome</keyword>
<comment type="caution">
    <text evidence="3">The sequence shown here is derived from an EMBL/GenBank/DDBJ whole genome shotgun (WGS) entry which is preliminary data.</text>
</comment>
<dbReference type="EMBL" id="JAPTSV010000016">
    <property type="protein sequence ID" value="KAJ1519250.1"/>
    <property type="molecule type" value="Genomic_DNA"/>
</dbReference>
<sequence length="168" mass="17714">MVPGTAVCLLSVVAAALAAVTPPICDFEPSCRPGETYRVPIPCEGKCSNYIQCTDGAAVEKKCGKFFWHQNQFDAQQLDCVRDADCDWWKTTTTTSTSTTPATTTVTAAPSTPTTTETTPAPSSTEATSTTSTEVPSSSTTVRRSSAPHQNVHCDKCLSGTSAAGRQK</sequence>
<feature type="region of interest" description="Disordered" evidence="1">
    <location>
        <begin position="94"/>
        <end position="168"/>
    </location>
</feature>
<feature type="chain" id="PRO_5043417601" evidence="2">
    <location>
        <begin position="19"/>
        <end position="168"/>
    </location>
</feature>
<gene>
    <name evidence="3" type="ORF">ONE63_004553</name>
</gene>
<proteinExistence type="predicted"/>
<feature type="compositionally biased region" description="Low complexity" evidence="1">
    <location>
        <begin position="94"/>
        <end position="148"/>
    </location>
</feature>